<dbReference type="OrthoDB" id="5771277at2"/>
<dbReference type="STRING" id="1867952.MTBPR1_30064"/>
<dbReference type="Pfam" id="PF11604">
    <property type="entry name" value="CusF_Ec"/>
    <property type="match status" value="1"/>
</dbReference>
<proteinExistence type="predicted"/>
<protein>
    <submittedName>
        <fullName evidence="2">Putative cation efflux system protein</fullName>
    </submittedName>
</protein>
<feature type="chain" id="PRO_5008680743" evidence="1">
    <location>
        <begin position="24"/>
        <end position="114"/>
    </location>
</feature>
<dbReference type="Gene3D" id="2.40.50.320">
    <property type="entry name" value="Copper binding periplasmic protein CusF"/>
    <property type="match status" value="1"/>
</dbReference>
<dbReference type="AlphaFoldDB" id="A0A1C3RHL5"/>
<evidence type="ECO:0000313" key="3">
    <source>
        <dbReference type="Proteomes" id="UP000231658"/>
    </source>
</evidence>
<name>A0A1C3RHL5_9PROT</name>
<feature type="signal peptide" evidence="1">
    <location>
        <begin position="1"/>
        <end position="23"/>
    </location>
</feature>
<dbReference type="Proteomes" id="UP000231658">
    <property type="component" value="Unassembled WGS sequence"/>
</dbReference>
<gene>
    <name evidence="2" type="ORF">MTBPR1_30064</name>
</gene>
<keyword evidence="3" id="KW-1185">Reference proteome</keyword>
<dbReference type="InterPro" id="IPR021647">
    <property type="entry name" value="CusF_Ec"/>
</dbReference>
<sequence length="114" mass="12010">MKKTLSIAMAALTIGFMSTAALAGSGHSDMKNMKGHEMNMAGINATGKVNAVKDGKVNISHGKIKELGWPPMKMDFAVAEGVDVSKVKPGQDVEFTLGKGKGGMYEIMGIKMAH</sequence>
<dbReference type="RefSeq" id="WP_069188778.1">
    <property type="nucleotide sequence ID" value="NZ_FLYE01000023.1"/>
</dbReference>
<accession>A0A1C3RHL5</accession>
<dbReference type="EMBL" id="FLYE01000023">
    <property type="protein sequence ID" value="SCA56694.1"/>
    <property type="molecule type" value="Genomic_DNA"/>
</dbReference>
<reference evidence="2 3" key="1">
    <citation type="submission" date="2016-07" db="EMBL/GenBank/DDBJ databases">
        <authorList>
            <person name="Lefevre C.T."/>
        </authorList>
    </citation>
    <scope>NUCLEOTIDE SEQUENCE [LARGE SCALE GENOMIC DNA]</scope>
    <source>
        <strain evidence="2">PR1</strain>
    </source>
</reference>
<keyword evidence="1" id="KW-0732">Signal</keyword>
<evidence type="ECO:0000313" key="2">
    <source>
        <dbReference type="EMBL" id="SCA56694.1"/>
    </source>
</evidence>
<dbReference type="InterPro" id="IPR042230">
    <property type="entry name" value="CusF_sf"/>
</dbReference>
<evidence type="ECO:0000256" key="1">
    <source>
        <dbReference type="SAM" id="SignalP"/>
    </source>
</evidence>
<organism evidence="2 3">
    <name type="scientific">Candidatus Terasakiella magnetica</name>
    <dbReference type="NCBI Taxonomy" id="1867952"/>
    <lineage>
        <taxon>Bacteria</taxon>
        <taxon>Pseudomonadati</taxon>
        <taxon>Pseudomonadota</taxon>
        <taxon>Alphaproteobacteria</taxon>
        <taxon>Rhodospirillales</taxon>
        <taxon>Terasakiellaceae</taxon>
        <taxon>Terasakiella</taxon>
    </lineage>
</organism>